<sequence>MKKLFLSIFALAFIFAFDIRALANEGHSHDQSIKQAAEKFKNGSSADSSSGHSEMENHDDGASKGKENSHTEAGMHDDMDMEGIQSDMNMEGSHTESGHEEGSGDHHGPVVEIPPNYKVLGTYGAVNLSFIFIGIWNKWFRRKGI</sequence>
<feature type="chain" id="PRO_5044697248" evidence="2">
    <location>
        <begin position="24"/>
        <end position="145"/>
    </location>
</feature>
<keyword evidence="5" id="KW-1185">Reference proteome</keyword>
<feature type="region of interest" description="Disordered" evidence="1">
    <location>
        <begin position="38"/>
        <end position="110"/>
    </location>
</feature>
<comment type="caution">
    <text evidence="3">The sequence shown here is derived from an EMBL/GenBank/DDBJ whole genome shotgun (WGS) entry which is preliminary data.</text>
</comment>
<feature type="signal peptide" evidence="2">
    <location>
        <begin position="1"/>
        <end position="23"/>
    </location>
</feature>
<feature type="compositionally biased region" description="Basic and acidic residues" evidence="1">
    <location>
        <begin position="53"/>
        <end position="78"/>
    </location>
</feature>
<dbReference type="EMBL" id="JAGYPE020000043">
    <property type="protein sequence ID" value="MCH6267816.1"/>
    <property type="molecule type" value="Genomic_DNA"/>
</dbReference>
<evidence type="ECO:0000313" key="3">
    <source>
        <dbReference type="EMBL" id="MBS4184292.1"/>
    </source>
</evidence>
<dbReference type="AlphaFoldDB" id="A0A942T2U6"/>
<gene>
    <name evidence="4" type="ORF">KHB02_020035</name>
    <name evidence="3" type="ORF">KHB02_23120</name>
</gene>
<evidence type="ECO:0000313" key="4">
    <source>
        <dbReference type="EMBL" id="MCH6267816.1"/>
    </source>
</evidence>
<dbReference type="RefSeq" id="WP_213144185.1">
    <property type="nucleotide sequence ID" value="NZ_JAGYPE020000043.1"/>
</dbReference>
<dbReference type="Proteomes" id="UP000677265">
    <property type="component" value="Unassembled WGS sequence"/>
</dbReference>
<accession>A0A942T2U6</accession>
<keyword evidence="2" id="KW-0732">Signal</keyword>
<protein>
    <submittedName>
        <fullName evidence="3">Uncharacterized protein</fullName>
    </submittedName>
</protein>
<reference evidence="3" key="1">
    <citation type="submission" date="2021-05" db="EMBL/GenBank/DDBJ databases">
        <title>Novel Bacillus species.</title>
        <authorList>
            <person name="Liu G."/>
        </authorList>
    </citation>
    <scope>NUCLEOTIDE SEQUENCE</scope>
    <source>
        <strain evidence="3 5">FJAT-50051</strain>
    </source>
</reference>
<dbReference type="EMBL" id="JAGYPE010000004">
    <property type="protein sequence ID" value="MBS4184292.1"/>
    <property type="molecule type" value="Genomic_DNA"/>
</dbReference>
<evidence type="ECO:0000313" key="5">
    <source>
        <dbReference type="Proteomes" id="UP000677265"/>
    </source>
</evidence>
<feature type="compositionally biased region" description="Basic and acidic residues" evidence="1">
    <location>
        <begin position="93"/>
        <end position="109"/>
    </location>
</feature>
<evidence type="ECO:0000256" key="1">
    <source>
        <dbReference type="SAM" id="MobiDB-lite"/>
    </source>
</evidence>
<name>A0A942T2U6_9BACI</name>
<proteinExistence type="predicted"/>
<evidence type="ECO:0000256" key="2">
    <source>
        <dbReference type="SAM" id="SignalP"/>
    </source>
</evidence>
<organism evidence="3">
    <name type="scientific">Neobacillus citreus</name>
    <dbReference type="NCBI Taxonomy" id="2833578"/>
    <lineage>
        <taxon>Bacteria</taxon>
        <taxon>Bacillati</taxon>
        <taxon>Bacillota</taxon>
        <taxon>Bacilli</taxon>
        <taxon>Bacillales</taxon>
        <taxon>Bacillaceae</taxon>
        <taxon>Neobacillus</taxon>
    </lineage>
</organism>